<keyword evidence="1" id="KW-0175">Coiled coil</keyword>
<dbReference type="PANTHER" id="PTHR28588">
    <property type="entry name" value="HAUS AUGMIN-LIKE COMPLEX SUBUNIT 5"/>
    <property type="match status" value="1"/>
</dbReference>
<evidence type="ECO:0000256" key="2">
    <source>
        <dbReference type="SAM" id="MobiDB-lite"/>
    </source>
</evidence>
<dbReference type="GO" id="GO:0007098">
    <property type="term" value="P:centrosome cycle"/>
    <property type="evidence" value="ECO:0007669"/>
    <property type="project" value="TreeGrafter"/>
</dbReference>
<dbReference type="EMBL" id="JAGTTL010000013">
    <property type="protein sequence ID" value="KAK6314076.1"/>
    <property type="molecule type" value="Genomic_DNA"/>
</dbReference>
<feature type="coiled-coil region" evidence="1">
    <location>
        <begin position="108"/>
        <end position="135"/>
    </location>
</feature>
<evidence type="ECO:0008006" key="5">
    <source>
        <dbReference type="Google" id="ProtNLM"/>
    </source>
</evidence>
<dbReference type="PANTHER" id="PTHR28588:SF1">
    <property type="entry name" value="HAUS AUGMIN-LIKE COMPLEX SUBUNIT 5"/>
    <property type="match status" value="1"/>
</dbReference>
<organism evidence="3 4">
    <name type="scientific">Coregonus suidteri</name>
    <dbReference type="NCBI Taxonomy" id="861788"/>
    <lineage>
        <taxon>Eukaryota</taxon>
        <taxon>Metazoa</taxon>
        <taxon>Chordata</taxon>
        <taxon>Craniata</taxon>
        <taxon>Vertebrata</taxon>
        <taxon>Euteleostomi</taxon>
        <taxon>Actinopterygii</taxon>
        <taxon>Neopterygii</taxon>
        <taxon>Teleostei</taxon>
        <taxon>Protacanthopterygii</taxon>
        <taxon>Salmoniformes</taxon>
        <taxon>Salmonidae</taxon>
        <taxon>Coregoninae</taxon>
        <taxon>Coregonus</taxon>
    </lineage>
</organism>
<feature type="region of interest" description="Disordered" evidence="2">
    <location>
        <begin position="1"/>
        <end position="23"/>
    </location>
</feature>
<dbReference type="GO" id="GO:0051225">
    <property type="term" value="P:spindle assembly"/>
    <property type="evidence" value="ECO:0007669"/>
    <property type="project" value="InterPro"/>
</dbReference>
<dbReference type="InterPro" id="IPR029131">
    <property type="entry name" value="HAUS5"/>
</dbReference>
<evidence type="ECO:0000313" key="3">
    <source>
        <dbReference type="EMBL" id="KAK6314076.1"/>
    </source>
</evidence>
<gene>
    <name evidence="3" type="ORF">J4Q44_G00155350</name>
</gene>
<sequence length="677" mass="78056">MLQSGKLNGWENHNKRQTARRRMGDRTLLREVKRWAVEEFNLPAQSLPNDNYFKTLCVGPGASIWRYVTQHIFNQRNVRVMRGNLQWYKVLQDKELKQVVGQSDAAKRFELQEQIEELKAELNHLDSQINGTEAQLVTEEESINRSWEMVEENQRRELLLQAFKQRCMKERHSLSEDTCKIIGHYQVLEQLSRKAEVEVVFGNQTSNSSGDHLNSTGAEPQVLRNVRELCDERLHFFQSLQESELKITSSTGTHLTCEQRTAVFQHWLSAVEDLLQCYPPNQVLSALQYLALGQEMTLEEIIASLDVARDVAALRFRYESNHMLDISKEEEELPPVKSLLQSAWEEVEQSLMELAQTRSRIQQLKTQLHARKKEAQLELIGGESQTEALSRSVFKLEMHCVIQAAVRAGVQDQCVQMEQHARDRQEALRNLRSQWQSIMDFRQLGDVRQEQIRGLIKGNSTAKTELTRVHKEIGQFVQGRLAPQFAEVLSAANGLRNSVSQEARQFGNVSLLTLDRRIIEGEQRIPAAWLSIHRLHSLPFHNLCQSLAFPMYRAPEELYTQALSQHLELRFLRRLLQLHSSSLANVEKHGAQLPAPDQQALLLRVLEEDKDLLKSLLPRVRELTQRCSQGLSNGNQVKTAISHWWDQPAQFALPDIRKGGLTFQQWLQRWKFAAKAS</sequence>
<dbReference type="GO" id="GO:0070652">
    <property type="term" value="C:HAUS complex"/>
    <property type="evidence" value="ECO:0007669"/>
    <property type="project" value="InterPro"/>
</dbReference>
<accession>A0AAN8QWG2</accession>
<evidence type="ECO:0000256" key="1">
    <source>
        <dbReference type="SAM" id="Coils"/>
    </source>
</evidence>
<reference evidence="3 4" key="1">
    <citation type="submission" date="2021-04" db="EMBL/GenBank/DDBJ databases">
        <authorList>
            <person name="De Guttry C."/>
            <person name="Zahm M."/>
            <person name="Klopp C."/>
            <person name="Cabau C."/>
            <person name="Louis A."/>
            <person name="Berthelot C."/>
            <person name="Parey E."/>
            <person name="Roest Crollius H."/>
            <person name="Montfort J."/>
            <person name="Robinson-Rechavi M."/>
            <person name="Bucao C."/>
            <person name="Bouchez O."/>
            <person name="Gislard M."/>
            <person name="Lluch J."/>
            <person name="Milhes M."/>
            <person name="Lampietro C."/>
            <person name="Lopez Roques C."/>
            <person name="Donnadieu C."/>
            <person name="Braasch I."/>
            <person name="Desvignes T."/>
            <person name="Postlethwait J."/>
            <person name="Bobe J."/>
            <person name="Wedekind C."/>
            <person name="Guiguen Y."/>
        </authorList>
    </citation>
    <scope>NUCLEOTIDE SEQUENCE [LARGE SCALE GENOMIC DNA]</scope>
    <source>
        <strain evidence="3">Cs_M1</strain>
        <tissue evidence="3">Blood</tissue>
    </source>
</reference>
<dbReference type="Pfam" id="PF14817">
    <property type="entry name" value="HAUS5"/>
    <property type="match status" value="1"/>
</dbReference>
<keyword evidence="4" id="KW-1185">Reference proteome</keyword>
<proteinExistence type="predicted"/>
<feature type="coiled-coil region" evidence="1">
    <location>
        <begin position="347"/>
        <end position="374"/>
    </location>
</feature>
<protein>
    <recommendedName>
        <fullName evidence="5">HAUS augmin-like complex subunit 5</fullName>
    </recommendedName>
</protein>
<comment type="caution">
    <text evidence="3">The sequence shown here is derived from an EMBL/GenBank/DDBJ whole genome shotgun (WGS) entry which is preliminary data.</text>
</comment>
<name>A0AAN8QWG2_9TELE</name>
<dbReference type="Proteomes" id="UP001356427">
    <property type="component" value="Unassembled WGS sequence"/>
</dbReference>
<dbReference type="GO" id="GO:0005813">
    <property type="term" value="C:centrosome"/>
    <property type="evidence" value="ECO:0007669"/>
    <property type="project" value="TreeGrafter"/>
</dbReference>
<dbReference type="AlphaFoldDB" id="A0AAN8QWG2"/>
<evidence type="ECO:0000313" key="4">
    <source>
        <dbReference type="Proteomes" id="UP001356427"/>
    </source>
</evidence>